<name>Q1CWW1_MYXXD</name>
<dbReference type="EnsemblBacteria" id="ABF88541">
    <property type="protein sequence ID" value="ABF88541"/>
    <property type="gene ID" value="MXAN_6999"/>
</dbReference>
<dbReference type="OrthoDB" id="5523318at2"/>
<dbReference type="Pfam" id="PF09536">
    <property type="entry name" value="DUF2378"/>
    <property type="match status" value="1"/>
</dbReference>
<sequence>MGASIHPGAQHVWLRPDGAHFFWSPPAMELRLTSRLVREPAPPQPLGPDALRELRQRCALATPEDTARGMFFRGVLETVRRVGGSAMEQLCRQPLPEKRYIDFFSYPITQFLPLAFQAAGLLSEHCGGLAAAHRFMGQKAAHDFLESVAGRTLLMLAYDEPRLLLGQLPTGFLAAVSYGERRMVWTGPRSGRFVMKRDFMPTAYHEGVLHAALEAVGARDIGVQGRELGLLDTEYALSWR</sequence>
<dbReference type="Proteomes" id="UP000002402">
    <property type="component" value="Chromosome"/>
</dbReference>
<dbReference type="EMBL" id="CP000113">
    <property type="protein sequence ID" value="ABF88541.1"/>
    <property type="molecule type" value="Genomic_DNA"/>
</dbReference>
<dbReference type="HOGENOM" id="CLU_112879_0_0_7"/>
<dbReference type="GeneID" id="41364175"/>
<reference evidence="1 2" key="1">
    <citation type="journal article" date="2006" name="Proc. Natl. Acad. Sci. U.S.A.">
        <title>Evolution of sensory complexity recorded in a myxobacterial genome.</title>
        <authorList>
            <person name="Goldman B.S."/>
            <person name="Nierman W.C."/>
            <person name="Kaiser D."/>
            <person name="Slater S.C."/>
            <person name="Durkin A.S."/>
            <person name="Eisen J.A."/>
            <person name="Ronning C.M."/>
            <person name="Barbazuk W.B."/>
            <person name="Blanchard M."/>
            <person name="Field C."/>
            <person name="Halling C."/>
            <person name="Hinkle G."/>
            <person name="Iartchuk O."/>
            <person name="Kim H.S."/>
            <person name="Mackenzie C."/>
            <person name="Madupu R."/>
            <person name="Miller N."/>
            <person name="Shvartsbeyn A."/>
            <person name="Sullivan S.A."/>
            <person name="Vaudin M."/>
            <person name="Wiegand R."/>
            <person name="Kaplan H.B."/>
        </authorList>
    </citation>
    <scope>NUCLEOTIDE SEQUENCE [LARGE SCALE GENOMIC DNA]</scope>
    <source>
        <strain evidence="2">DK1622</strain>
    </source>
</reference>
<gene>
    <name evidence="1" type="ordered locus">MXAN_6999</name>
</gene>
<dbReference type="AlphaFoldDB" id="Q1CWW1"/>
<dbReference type="KEGG" id="mxa:MXAN_6999"/>
<proteinExistence type="predicted"/>
<dbReference type="InterPro" id="IPR011751">
    <property type="entry name" value="Mxa_paralog_2265"/>
</dbReference>
<evidence type="ECO:0000313" key="2">
    <source>
        <dbReference type="Proteomes" id="UP000002402"/>
    </source>
</evidence>
<keyword evidence="2" id="KW-1185">Reference proteome</keyword>
<evidence type="ECO:0000313" key="1">
    <source>
        <dbReference type="EMBL" id="ABF88541.1"/>
    </source>
</evidence>
<protein>
    <recommendedName>
        <fullName evidence="3">TIGR02265 family protein</fullName>
    </recommendedName>
</protein>
<evidence type="ECO:0008006" key="3">
    <source>
        <dbReference type="Google" id="ProtNLM"/>
    </source>
</evidence>
<dbReference type="NCBIfam" id="TIGR02265">
    <property type="entry name" value="Mxa_TIGR02265"/>
    <property type="match status" value="1"/>
</dbReference>
<organism evidence="1 2">
    <name type="scientific">Myxococcus xanthus (strain DK1622)</name>
    <dbReference type="NCBI Taxonomy" id="246197"/>
    <lineage>
        <taxon>Bacteria</taxon>
        <taxon>Pseudomonadati</taxon>
        <taxon>Myxococcota</taxon>
        <taxon>Myxococcia</taxon>
        <taxon>Myxococcales</taxon>
        <taxon>Cystobacterineae</taxon>
        <taxon>Myxococcaceae</taxon>
        <taxon>Myxococcus</taxon>
    </lineage>
</organism>
<dbReference type="RefSeq" id="WP_011556918.1">
    <property type="nucleotide sequence ID" value="NC_008095.1"/>
</dbReference>
<accession>Q1CWW1</accession>